<dbReference type="SUPFAM" id="SSF81452">
    <property type="entry name" value="Cytochrome c oxidase subunit III-like"/>
    <property type="match status" value="1"/>
</dbReference>
<feature type="transmembrane region" description="Helical" evidence="7">
    <location>
        <begin position="101"/>
        <end position="127"/>
    </location>
</feature>
<dbReference type="EC" id="1.9.3.1" evidence="9"/>
<dbReference type="GO" id="GO:0019646">
    <property type="term" value="P:aerobic electron transport chain"/>
    <property type="evidence" value="ECO:0007669"/>
    <property type="project" value="InterPro"/>
</dbReference>
<dbReference type="GO" id="GO:0005886">
    <property type="term" value="C:plasma membrane"/>
    <property type="evidence" value="ECO:0007669"/>
    <property type="project" value="UniProtKB-SubCell"/>
</dbReference>
<keyword evidence="10" id="KW-1185">Reference proteome</keyword>
<dbReference type="RefSeq" id="WP_145385235.1">
    <property type="nucleotide sequence ID" value="NZ_CP037423.1"/>
</dbReference>
<keyword evidence="4 7" id="KW-1133">Transmembrane helix</keyword>
<organism evidence="9 10">
    <name type="scientific">Stieleria neptunia</name>
    <dbReference type="NCBI Taxonomy" id="2527979"/>
    <lineage>
        <taxon>Bacteria</taxon>
        <taxon>Pseudomonadati</taxon>
        <taxon>Planctomycetota</taxon>
        <taxon>Planctomycetia</taxon>
        <taxon>Pirellulales</taxon>
        <taxon>Pirellulaceae</taxon>
        <taxon>Stieleria</taxon>
    </lineage>
</organism>
<keyword evidence="3 6" id="KW-0812">Transmembrane</keyword>
<dbReference type="InterPro" id="IPR000298">
    <property type="entry name" value="Cyt_c_oxidase-like_su3"/>
</dbReference>
<dbReference type="PROSITE" id="PS50253">
    <property type="entry name" value="COX3"/>
    <property type="match status" value="1"/>
</dbReference>
<feature type="transmembrane region" description="Helical" evidence="7">
    <location>
        <begin position="33"/>
        <end position="51"/>
    </location>
</feature>
<feature type="domain" description="Heme-copper oxidase subunit III family profile" evidence="8">
    <location>
        <begin position="1"/>
        <end position="207"/>
    </location>
</feature>
<dbReference type="InterPro" id="IPR024791">
    <property type="entry name" value="Cyt_c/ubiquinol_Oxase_su3"/>
</dbReference>
<keyword evidence="9" id="KW-0560">Oxidoreductase</keyword>
<evidence type="ECO:0000313" key="10">
    <source>
        <dbReference type="Proteomes" id="UP000319004"/>
    </source>
</evidence>
<name>A0A518HKZ4_9BACT</name>
<proteinExistence type="inferred from homology"/>
<dbReference type="AlphaFoldDB" id="A0A518HKZ4"/>
<dbReference type="OrthoDB" id="261701at2"/>
<evidence type="ECO:0000256" key="7">
    <source>
        <dbReference type="SAM" id="Phobius"/>
    </source>
</evidence>
<dbReference type="Proteomes" id="UP000319004">
    <property type="component" value="Chromosome"/>
</dbReference>
<dbReference type="GO" id="GO:0004129">
    <property type="term" value="F:cytochrome-c oxidase activity"/>
    <property type="evidence" value="ECO:0007669"/>
    <property type="project" value="InterPro"/>
</dbReference>
<dbReference type="PANTHER" id="PTHR11403:SF10">
    <property type="entry name" value="CYTOCHROME C OXIDASE"/>
    <property type="match status" value="1"/>
</dbReference>
<dbReference type="Gene3D" id="1.20.120.80">
    <property type="entry name" value="Cytochrome c oxidase, subunit III, four-helix bundle"/>
    <property type="match status" value="1"/>
</dbReference>
<evidence type="ECO:0000256" key="6">
    <source>
        <dbReference type="RuleBase" id="RU003376"/>
    </source>
</evidence>
<keyword evidence="5 7" id="KW-0472">Membrane</keyword>
<feature type="transmembrane region" description="Helical" evidence="7">
    <location>
        <begin position="185"/>
        <end position="205"/>
    </location>
</feature>
<dbReference type="PANTHER" id="PTHR11403">
    <property type="entry name" value="CYTOCHROME C OXIDASE SUBUNIT III"/>
    <property type="match status" value="1"/>
</dbReference>
<evidence type="ECO:0000259" key="8">
    <source>
        <dbReference type="PROSITE" id="PS50253"/>
    </source>
</evidence>
<accession>A0A518HKZ4</accession>
<dbReference type="KEGG" id="snep:Enr13x_13650"/>
<protein>
    <submittedName>
        <fullName evidence="9">Cytochrome c oxidase subunit 3</fullName>
        <ecNumber evidence="9">1.9.3.1</ecNumber>
    </submittedName>
</protein>
<dbReference type="InterPro" id="IPR013833">
    <property type="entry name" value="Cyt_c_oxidase_su3_a-hlx"/>
</dbReference>
<gene>
    <name evidence="9" type="primary">ctaE_1</name>
    <name evidence="9" type="ORF">Enr13x_13650</name>
</gene>
<reference evidence="9 10" key="1">
    <citation type="submission" date="2019-03" db="EMBL/GenBank/DDBJ databases">
        <title>Deep-cultivation of Planctomycetes and their phenomic and genomic characterization uncovers novel biology.</title>
        <authorList>
            <person name="Wiegand S."/>
            <person name="Jogler M."/>
            <person name="Boedeker C."/>
            <person name="Pinto D."/>
            <person name="Vollmers J."/>
            <person name="Rivas-Marin E."/>
            <person name="Kohn T."/>
            <person name="Peeters S.H."/>
            <person name="Heuer A."/>
            <person name="Rast P."/>
            <person name="Oberbeckmann S."/>
            <person name="Bunk B."/>
            <person name="Jeske O."/>
            <person name="Meyerdierks A."/>
            <person name="Storesund J.E."/>
            <person name="Kallscheuer N."/>
            <person name="Luecker S."/>
            <person name="Lage O.M."/>
            <person name="Pohl T."/>
            <person name="Merkel B.J."/>
            <person name="Hornburger P."/>
            <person name="Mueller R.-W."/>
            <person name="Bruemmer F."/>
            <person name="Labrenz M."/>
            <person name="Spormann A.M."/>
            <person name="Op den Camp H."/>
            <person name="Overmann J."/>
            <person name="Amann R."/>
            <person name="Jetten M.S.M."/>
            <person name="Mascher T."/>
            <person name="Medema M.H."/>
            <person name="Devos D.P."/>
            <person name="Kaster A.-K."/>
            <person name="Ovreas L."/>
            <person name="Rohde M."/>
            <person name="Galperin M.Y."/>
            <person name="Jogler C."/>
        </authorList>
    </citation>
    <scope>NUCLEOTIDE SEQUENCE [LARGE SCALE GENOMIC DNA]</scope>
    <source>
        <strain evidence="9 10">Enr13</strain>
    </source>
</reference>
<comment type="subcellular location">
    <subcellularLocation>
        <location evidence="6">Cell membrane</location>
        <topology evidence="6">Multi-pass membrane protein</topology>
    </subcellularLocation>
    <subcellularLocation>
        <location evidence="1">Membrane</location>
        <topology evidence="1">Multi-pass membrane protein</topology>
    </subcellularLocation>
</comment>
<evidence type="ECO:0000256" key="3">
    <source>
        <dbReference type="ARBA" id="ARBA00022692"/>
    </source>
</evidence>
<dbReference type="InterPro" id="IPR035973">
    <property type="entry name" value="Cyt_c_oxidase_su3-like_sf"/>
</dbReference>
<sequence length="211" mass="23231">MAAEINVTDSFNDRGAPPRPLLPVDRRVKQGGWLFLLSLFVFFGATLLLYALYAVSRSDDPLKWVPLPKTFLVSTVCLIAISFLVHAATRTVRRDRFRATAWLLGISTTAAVVFTVVQCLAMTEILLGPATFEGPGRGVAGMVVVLAVLHALHVLGGIVALGIVTTRSATGMYDHERHWPVDFAAHYWHFLDLVWVCMIVTFWLTTGGFGF</sequence>
<evidence type="ECO:0000256" key="1">
    <source>
        <dbReference type="ARBA" id="ARBA00004141"/>
    </source>
</evidence>
<evidence type="ECO:0000313" key="9">
    <source>
        <dbReference type="EMBL" id="QDV41522.1"/>
    </source>
</evidence>
<dbReference type="Pfam" id="PF00510">
    <property type="entry name" value="COX3"/>
    <property type="match status" value="1"/>
</dbReference>
<feature type="transmembrane region" description="Helical" evidence="7">
    <location>
        <begin position="71"/>
        <end position="89"/>
    </location>
</feature>
<dbReference type="GO" id="GO:0016491">
    <property type="term" value="F:oxidoreductase activity"/>
    <property type="evidence" value="ECO:0007669"/>
    <property type="project" value="UniProtKB-KW"/>
</dbReference>
<evidence type="ECO:0000256" key="5">
    <source>
        <dbReference type="ARBA" id="ARBA00023136"/>
    </source>
</evidence>
<evidence type="ECO:0000256" key="4">
    <source>
        <dbReference type="ARBA" id="ARBA00022989"/>
    </source>
</evidence>
<comment type="similarity">
    <text evidence="2 6">Belongs to the cytochrome c oxidase subunit 3 family.</text>
</comment>
<feature type="transmembrane region" description="Helical" evidence="7">
    <location>
        <begin position="139"/>
        <end position="164"/>
    </location>
</feature>
<dbReference type="EMBL" id="CP037423">
    <property type="protein sequence ID" value="QDV41522.1"/>
    <property type="molecule type" value="Genomic_DNA"/>
</dbReference>
<evidence type="ECO:0000256" key="2">
    <source>
        <dbReference type="ARBA" id="ARBA00010581"/>
    </source>
</evidence>